<gene>
    <name evidence="9" type="ORF">C4B63_2g210</name>
</gene>
<dbReference type="Pfam" id="PF16531">
    <property type="entry name" value="SAS-6_N"/>
    <property type="match status" value="1"/>
</dbReference>
<keyword evidence="5" id="KW-0131">Cell cycle</keyword>
<dbReference type="VEuPathDB" id="TriTrypDB:TcYC6_0070700"/>
<dbReference type="VEuPathDB" id="TriTrypDB:TCSYLVIO_005733"/>
<dbReference type="InterPro" id="IPR032396">
    <property type="entry name" value="SAS-6_N"/>
</dbReference>
<dbReference type="VEuPathDB" id="TriTrypDB:Tc_MARK_4358"/>
<dbReference type="InterPro" id="IPR038558">
    <property type="entry name" value="SAS-6_N_sf"/>
</dbReference>
<dbReference type="VEuPathDB" id="TriTrypDB:TcCL_ESM12023"/>
<dbReference type="VEuPathDB" id="TriTrypDB:TCDM_00047"/>
<dbReference type="InterPro" id="IPR053997">
    <property type="entry name" value="SAS-6_C_CC"/>
</dbReference>
<dbReference type="VEuPathDB" id="TriTrypDB:TcCLB.510735.100"/>
<sequence>MNRSGDAIALRDTAAYKDFYRSQLHDMSTMSGPLKVAAMTSSMSMGAAGAAAAHPTAGSVVSEDTVLLELLIPVYLKLEDREEVCRELGVFVQTGRGGVNGLSRKVCVRLTDPADPFFLFELELLEDDYGSFKQRLELLVDFSGFPRYLVSMLNGIVNGITPYAVCFVVDNRDTLRGTLRVLERTEFRTVEHISLLLLRQGDAGQKRYLAERFQHFERAYMREVEEHRSDSAAATANIESLKSEVAAFQEKCDTLREQLRVEVAKSEKNQLASVSQLRGEHASEVLQLRNSLESELRRITCKAEEVQAQLMEDVRTKDRGLQEANQRVALLESSVAKLQSQLRVAGDKCDAQAKELEELRSSNHELRDFRSNATRSISDNELNCVKLQERLRGLVLTLKSRDEEAQSLRDQYQKQDSYIHILTSQNDQLTEQNKKNEVSLKKAHHIISTQLRHIKGARERERMMRDQLRSQEALLQEKVDAIARLRDELASSAERGRVLQNKNTELRDQLEKTDAAREKLAQELKQSQDALIHLQRSTSINGRHWSIMSSNNTGNNVNSALGVGTINGFGSTSHDIYHELNKNAITTVRNAGWLPSHGYTDASSLPEVHSQRGVNGNASNPQGALVGETKNVSKASHDLSHPVNNKTANNFETEAESFSVNSLAKLPTTSGSQMVNGKSTRHPLDTTAVNVALNSRNQAFVTKSFFNDGGDNANSTANTASFMEKPTANLTKTATVPSAYF</sequence>
<evidence type="ECO:0000256" key="4">
    <source>
        <dbReference type="ARBA" id="ARBA00023212"/>
    </source>
</evidence>
<keyword evidence="3 6" id="KW-0175">Coiled coil</keyword>
<evidence type="ECO:0000256" key="5">
    <source>
        <dbReference type="ARBA" id="ARBA00023306"/>
    </source>
</evidence>
<evidence type="ECO:0000313" key="10">
    <source>
        <dbReference type="Proteomes" id="UP000246121"/>
    </source>
</evidence>
<feature type="domain" description="SAS-6 C-terminal coiled coil" evidence="8">
    <location>
        <begin position="202"/>
        <end position="255"/>
    </location>
</feature>
<feature type="coiled-coil region" evidence="6">
    <location>
        <begin position="468"/>
        <end position="537"/>
    </location>
</feature>
<accession>A0A2V2W3B4</accession>
<dbReference type="PANTHER" id="PTHR44281:SF2">
    <property type="entry name" value="SPINDLE ASSEMBLY ABNORMAL PROTEIN 6 HOMOLOG"/>
    <property type="match status" value="1"/>
</dbReference>
<dbReference type="VEuPathDB" id="TriTrypDB:ECC02_005888"/>
<dbReference type="Pfam" id="PF22218">
    <property type="entry name" value="SAS-6_C_CC_2"/>
    <property type="match status" value="1"/>
</dbReference>
<dbReference type="EMBL" id="PRFA01000002">
    <property type="protein sequence ID" value="PWV02567.1"/>
    <property type="molecule type" value="Genomic_DNA"/>
</dbReference>
<dbReference type="VEuPathDB" id="TriTrypDB:TcCLB.508461.4"/>
<keyword evidence="2" id="KW-0963">Cytoplasm</keyword>
<organism evidence="9 10">
    <name type="scientific">Trypanosoma cruzi</name>
    <dbReference type="NCBI Taxonomy" id="5693"/>
    <lineage>
        <taxon>Eukaryota</taxon>
        <taxon>Discoba</taxon>
        <taxon>Euglenozoa</taxon>
        <taxon>Kinetoplastea</taxon>
        <taxon>Metakinetoplastina</taxon>
        <taxon>Trypanosomatida</taxon>
        <taxon>Trypanosomatidae</taxon>
        <taxon>Trypanosoma</taxon>
        <taxon>Schizotrypanum</taxon>
    </lineage>
</organism>
<evidence type="ECO:0000256" key="1">
    <source>
        <dbReference type="ARBA" id="ARBA00004300"/>
    </source>
</evidence>
<dbReference type="VEuPathDB" id="TriTrypDB:TcCLB.506147.100"/>
<protein>
    <submittedName>
        <fullName evidence="9">Spindle assembly abnormal protein 6</fullName>
    </submittedName>
</protein>
<dbReference type="VEuPathDB" id="TriTrypDB:TcCL_ESM11276"/>
<dbReference type="VEuPathDB" id="TriTrypDB:BCY84_14384"/>
<feature type="coiled-coil region" evidence="6">
    <location>
        <begin position="289"/>
        <end position="341"/>
    </location>
</feature>
<dbReference type="VEuPathDB" id="TriTrypDB:TcBrA4_0060870"/>
<name>A0A2V2W3B4_TRYCR</name>
<dbReference type="VEuPathDB" id="TriTrypDB:C4B63_2g210"/>
<reference evidence="9 10" key="1">
    <citation type="journal article" date="2018" name="Microb. Genom.">
        <title>Expanding an expanded genome: long-read sequencing of Trypanosoma cruzi.</title>
        <authorList>
            <person name="Berna L."/>
            <person name="Rodriguez M."/>
            <person name="Chiribao M.L."/>
            <person name="Parodi-Talice A."/>
            <person name="Pita S."/>
            <person name="Rijo G."/>
            <person name="Alvarez-Valin F."/>
            <person name="Robello C."/>
        </authorList>
    </citation>
    <scope>NUCLEOTIDE SEQUENCE [LARGE SCALE GENOMIC DNA]</scope>
    <source>
        <strain evidence="9 10">Dm28c</strain>
    </source>
</reference>
<dbReference type="GO" id="GO:0005813">
    <property type="term" value="C:centrosome"/>
    <property type="evidence" value="ECO:0007669"/>
    <property type="project" value="UniProtKB-SubCell"/>
</dbReference>
<feature type="domain" description="Spindle assembly abnormal protein 6 N-terminal" evidence="7">
    <location>
        <begin position="72"/>
        <end position="196"/>
    </location>
</feature>
<dbReference type="VEuPathDB" id="TriTrypDB:C3747_1g222"/>
<keyword evidence="4" id="KW-0206">Cytoskeleton</keyword>
<evidence type="ECO:0000256" key="2">
    <source>
        <dbReference type="ARBA" id="ARBA00022490"/>
    </source>
</evidence>
<feature type="coiled-coil region" evidence="6">
    <location>
        <begin position="224"/>
        <end position="258"/>
    </location>
</feature>
<proteinExistence type="predicted"/>
<evidence type="ECO:0000256" key="3">
    <source>
        <dbReference type="ARBA" id="ARBA00023054"/>
    </source>
</evidence>
<evidence type="ECO:0000259" key="8">
    <source>
        <dbReference type="Pfam" id="PF22218"/>
    </source>
</evidence>
<dbReference type="AlphaFoldDB" id="A0A2V2W3B4"/>
<dbReference type="Proteomes" id="UP000246121">
    <property type="component" value="Unassembled WGS sequence"/>
</dbReference>
<dbReference type="Gene3D" id="2.170.210.20">
    <property type="entry name" value="Spindle assembly abnormal protein 6, N-terminal domain"/>
    <property type="match status" value="1"/>
</dbReference>
<evidence type="ECO:0000259" key="7">
    <source>
        <dbReference type="Pfam" id="PF16531"/>
    </source>
</evidence>
<dbReference type="PANTHER" id="PTHR44281">
    <property type="entry name" value="SPINDLE ASSEMBLY ABNORMAL PROTEIN 6 HOMOLOG"/>
    <property type="match status" value="1"/>
</dbReference>
<dbReference type="VEuPathDB" id="TriTrypDB:TcG_04672"/>
<evidence type="ECO:0000313" key="9">
    <source>
        <dbReference type="EMBL" id="PWV02567.1"/>
    </source>
</evidence>
<evidence type="ECO:0000256" key="6">
    <source>
        <dbReference type="SAM" id="Coils"/>
    </source>
</evidence>
<comment type="caution">
    <text evidence="9">The sequence shown here is derived from an EMBL/GenBank/DDBJ whole genome shotgun (WGS) entry which is preliminary data.</text>
</comment>
<comment type="subcellular location">
    <subcellularLocation>
        <location evidence="1">Cytoplasm</location>
        <location evidence="1">Cytoskeleton</location>
        <location evidence="1">Microtubule organizing center</location>
        <location evidence="1">Centrosome</location>
    </subcellularLocation>
</comment>